<dbReference type="RefSeq" id="WP_281042870.1">
    <property type="nucleotide sequence ID" value="NZ_JARYGZ010000001.1"/>
</dbReference>
<organism evidence="3 4">
    <name type="scientific">Sphingomonas oryzagri</name>
    <dbReference type="NCBI Taxonomy" id="3042314"/>
    <lineage>
        <taxon>Bacteria</taxon>
        <taxon>Pseudomonadati</taxon>
        <taxon>Pseudomonadota</taxon>
        <taxon>Alphaproteobacteria</taxon>
        <taxon>Sphingomonadales</taxon>
        <taxon>Sphingomonadaceae</taxon>
        <taxon>Sphingomonas</taxon>
    </lineage>
</organism>
<dbReference type="Proteomes" id="UP001160625">
    <property type="component" value="Unassembled WGS sequence"/>
</dbReference>
<evidence type="ECO:0008006" key="5">
    <source>
        <dbReference type="Google" id="ProtNLM"/>
    </source>
</evidence>
<keyword evidence="2" id="KW-0732">Signal</keyword>
<keyword evidence="4" id="KW-1185">Reference proteome</keyword>
<dbReference type="EMBL" id="JARYGZ010000001">
    <property type="protein sequence ID" value="MDH7637518.1"/>
    <property type="molecule type" value="Genomic_DNA"/>
</dbReference>
<dbReference type="PROSITE" id="PS51257">
    <property type="entry name" value="PROKAR_LIPOPROTEIN"/>
    <property type="match status" value="1"/>
</dbReference>
<evidence type="ECO:0000313" key="4">
    <source>
        <dbReference type="Proteomes" id="UP001160625"/>
    </source>
</evidence>
<sequence length="231" mass="24516">MTKRLPLAFLLAPLVLAGCANRDNDITAIGGSIGMEVKRTSCPAVGVPAHAGDVTLFNPEGSRDARAIDVVAVITDVHSTCDDAEDNGKKPNKNQASESPNLNSNVTFKVEARRTDPHGARDVVLPYFAVVLHGGTNVASKSVSRIALHFDDGQLLATANGQASATVNRAAATLPENIRNRLIRKRNADDADATVDPMTDPTVRAALAKASFEFLVGFQLTQEQLAYNATK</sequence>
<gene>
    <name evidence="3" type="ORF">QGN17_02125</name>
</gene>
<evidence type="ECO:0000256" key="2">
    <source>
        <dbReference type="SAM" id="SignalP"/>
    </source>
</evidence>
<feature type="chain" id="PRO_5045643918" description="Lipoprotein" evidence="2">
    <location>
        <begin position="23"/>
        <end position="231"/>
    </location>
</feature>
<feature type="signal peptide" evidence="2">
    <location>
        <begin position="1"/>
        <end position="22"/>
    </location>
</feature>
<proteinExistence type="predicted"/>
<accession>A0ABT6MYD8</accession>
<name>A0ABT6MYD8_9SPHN</name>
<feature type="region of interest" description="Disordered" evidence="1">
    <location>
        <begin position="81"/>
        <end position="105"/>
    </location>
</feature>
<feature type="compositionally biased region" description="Polar residues" evidence="1">
    <location>
        <begin position="93"/>
        <end position="105"/>
    </location>
</feature>
<comment type="caution">
    <text evidence="3">The sequence shown here is derived from an EMBL/GenBank/DDBJ whole genome shotgun (WGS) entry which is preliminary data.</text>
</comment>
<evidence type="ECO:0000313" key="3">
    <source>
        <dbReference type="EMBL" id="MDH7637518.1"/>
    </source>
</evidence>
<evidence type="ECO:0000256" key="1">
    <source>
        <dbReference type="SAM" id="MobiDB-lite"/>
    </source>
</evidence>
<reference evidence="3" key="1">
    <citation type="submission" date="2023-04" db="EMBL/GenBank/DDBJ databases">
        <title>Sphingomonas sp. MAHUQ-71 isolated from rice field.</title>
        <authorList>
            <person name="Huq M.A."/>
        </authorList>
    </citation>
    <scope>NUCLEOTIDE SEQUENCE</scope>
    <source>
        <strain evidence="3">MAHUQ-71</strain>
    </source>
</reference>
<protein>
    <recommendedName>
        <fullName evidence="5">Lipoprotein</fullName>
    </recommendedName>
</protein>